<dbReference type="STRING" id="980251.GCA_001642875_03348"/>
<protein>
    <recommendedName>
        <fullName evidence="1">Phosphatidate phosphatase APP1 catalytic domain-containing protein</fullName>
    </recommendedName>
</protein>
<dbReference type="Pfam" id="PF09949">
    <property type="entry name" value="APP1_cat"/>
    <property type="match status" value="1"/>
</dbReference>
<proteinExistence type="predicted"/>
<organism evidence="2 3">
    <name type="scientific">Mariniblastus fucicola</name>
    <dbReference type="NCBI Taxonomy" id="980251"/>
    <lineage>
        <taxon>Bacteria</taxon>
        <taxon>Pseudomonadati</taxon>
        <taxon>Planctomycetota</taxon>
        <taxon>Planctomycetia</taxon>
        <taxon>Pirellulales</taxon>
        <taxon>Pirellulaceae</taxon>
        <taxon>Mariniblastus</taxon>
    </lineage>
</organism>
<dbReference type="PANTHER" id="PTHR28208">
    <property type="entry name" value="PHOSPHATIDATE PHOSPHATASE APP1"/>
    <property type="match status" value="1"/>
</dbReference>
<feature type="domain" description="Phosphatidate phosphatase APP1 catalytic" evidence="1">
    <location>
        <begin position="162"/>
        <end position="309"/>
    </location>
</feature>
<name>A0A5B9PBM8_9BACT</name>
<dbReference type="GO" id="GO:0008195">
    <property type="term" value="F:phosphatidate phosphatase activity"/>
    <property type="evidence" value="ECO:0007669"/>
    <property type="project" value="InterPro"/>
</dbReference>
<dbReference type="AlphaFoldDB" id="A0A5B9PBM8"/>
<dbReference type="Proteomes" id="UP000322214">
    <property type="component" value="Chromosome"/>
</dbReference>
<reference evidence="2 3" key="1">
    <citation type="submission" date="2019-08" db="EMBL/GenBank/DDBJ databases">
        <title>Deep-cultivation of Planctomycetes and their phenomic and genomic characterization uncovers novel biology.</title>
        <authorList>
            <person name="Wiegand S."/>
            <person name="Jogler M."/>
            <person name="Boedeker C."/>
            <person name="Pinto D."/>
            <person name="Vollmers J."/>
            <person name="Rivas-Marin E."/>
            <person name="Kohn T."/>
            <person name="Peeters S.H."/>
            <person name="Heuer A."/>
            <person name="Rast P."/>
            <person name="Oberbeckmann S."/>
            <person name="Bunk B."/>
            <person name="Jeske O."/>
            <person name="Meyerdierks A."/>
            <person name="Storesund J.E."/>
            <person name="Kallscheuer N."/>
            <person name="Luecker S."/>
            <person name="Lage O.M."/>
            <person name="Pohl T."/>
            <person name="Merkel B.J."/>
            <person name="Hornburger P."/>
            <person name="Mueller R.-W."/>
            <person name="Bruemmer F."/>
            <person name="Labrenz M."/>
            <person name="Spormann A.M."/>
            <person name="Op den Camp H."/>
            <person name="Overmann J."/>
            <person name="Amann R."/>
            <person name="Jetten M.S.M."/>
            <person name="Mascher T."/>
            <person name="Medema M.H."/>
            <person name="Devos D.P."/>
            <person name="Kaster A.-K."/>
            <person name="Ovreas L."/>
            <person name="Rohde M."/>
            <person name="Galperin M.Y."/>
            <person name="Jogler C."/>
        </authorList>
    </citation>
    <scope>NUCLEOTIDE SEQUENCE [LARGE SCALE GENOMIC DNA]</scope>
    <source>
        <strain evidence="2 3">FC18</strain>
    </source>
</reference>
<evidence type="ECO:0000259" key="1">
    <source>
        <dbReference type="Pfam" id="PF09949"/>
    </source>
</evidence>
<dbReference type="RefSeq" id="WP_075085557.1">
    <property type="nucleotide sequence ID" value="NZ_CP042912.1"/>
</dbReference>
<dbReference type="InterPro" id="IPR019236">
    <property type="entry name" value="APP1_cat"/>
</dbReference>
<dbReference type="EMBL" id="CP042912">
    <property type="protein sequence ID" value="QEG21886.1"/>
    <property type="molecule type" value="Genomic_DNA"/>
</dbReference>
<dbReference type="InterPro" id="IPR036412">
    <property type="entry name" value="HAD-like_sf"/>
</dbReference>
<evidence type="ECO:0000313" key="2">
    <source>
        <dbReference type="EMBL" id="QEG21886.1"/>
    </source>
</evidence>
<dbReference type="OrthoDB" id="9789875at2"/>
<sequence length="352" mass="40207">MINLKPGGRRESQTQLLSYPAWGYQLESGNWRLNLSGVAWLSPVVFTRRQKMMIRMLGNVMKVAPEEMERDVFLNRINPFMAEADKRRRVVATVGGQGFSLRKKTRGNGHFRNWLIVPSELVDAACDGSSEGSQVLPIKLTIDGDEATDSVNARLLPHRGLSIVSDIDDTVKDSVVGDRRELLNNTFIRDFRCVDGMAETYQAWEKLGAEFHYVSSSPWQLFEPLVELQENFGLPIGTMHLRNFRLRDQLFKKLIIRRQGKRLAITKLLKCFPNRDFVLVGDSGEKDPEIYLKVCKRFPGRIKGLFIRDLEHRPMDDELFDAIQSAMGPNLCSRFTDGEDLFNKASSVFAEY</sequence>
<accession>A0A5B9PBM8</accession>
<dbReference type="PANTHER" id="PTHR28208:SF3">
    <property type="entry name" value="PHOSPHATIDATE PHOSPHATASE APP1"/>
    <property type="match status" value="1"/>
</dbReference>
<gene>
    <name evidence="2" type="ORF">MFFC18_17470</name>
</gene>
<dbReference type="SUPFAM" id="SSF56784">
    <property type="entry name" value="HAD-like"/>
    <property type="match status" value="1"/>
</dbReference>
<dbReference type="InterPro" id="IPR052935">
    <property type="entry name" value="Mg2+_PAP"/>
</dbReference>
<keyword evidence="3" id="KW-1185">Reference proteome</keyword>
<dbReference type="KEGG" id="mff:MFFC18_17470"/>
<evidence type="ECO:0000313" key="3">
    <source>
        <dbReference type="Proteomes" id="UP000322214"/>
    </source>
</evidence>